<sequence length="203" mass="24224">MRIEEVIRKLKEKNFNVYEFEMLANELEEANIQSWSDGKRILMLKEYRTESAFLEWLKCDQPIIGEVYTYLESIYKNNLYFLIALNFKVDSLGVRLEINRAEKNDYVCKKHVLVNSKDLEKIPFLNDKIEKVDSFNFDEKFKTSMIKLNENKEILKKNNGMDNLNVNIEKILNYYFNGYLENNKIMDNDVLNILEIGDKNVYK</sequence>
<proteinExistence type="predicted"/>
<dbReference type="EMBL" id="NWUW01000043">
    <property type="protein sequence ID" value="PIE92118.1"/>
    <property type="molecule type" value="Genomic_DNA"/>
</dbReference>
<protein>
    <submittedName>
        <fullName evidence="1">Uncharacterized protein</fullName>
    </submittedName>
</protein>
<evidence type="ECO:0000313" key="2">
    <source>
        <dbReference type="Proteomes" id="UP000228484"/>
    </source>
</evidence>
<dbReference type="InterPro" id="IPR046905">
    <property type="entry name" value="ABC-3C_MC1"/>
</dbReference>
<dbReference type="Proteomes" id="UP000228484">
    <property type="component" value="Unassembled WGS sequence"/>
</dbReference>
<gene>
    <name evidence="1" type="ORF">CO726_28265</name>
</gene>
<dbReference type="Pfam" id="PF20289">
    <property type="entry name" value="MComp1"/>
    <property type="match status" value="1"/>
</dbReference>
<evidence type="ECO:0000313" key="1">
    <source>
        <dbReference type="EMBL" id="PIE92118.1"/>
    </source>
</evidence>
<name>A0A2G6Q5K2_9BACI</name>
<organism evidence="1 2">
    <name type="scientific">Bacillus fungorum</name>
    <dbReference type="NCBI Taxonomy" id="2039284"/>
    <lineage>
        <taxon>Bacteria</taxon>
        <taxon>Bacillati</taxon>
        <taxon>Bacillota</taxon>
        <taxon>Bacilli</taxon>
        <taxon>Bacillales</taxon>
        <taxon>Bacillaceae</taxon>
        <taxon>Bacillus</taxon>
    </lineage>
</organism>
<dbReference type="RefSeq" id="WP_099686497.1">
    <property type="nucleotide sequence ID" value="NZ_NWUW01000043.1"/>
</dbReference>
<dbReference type="AlphaFoldDB" id="A0A2G6Q5K2"/>
<keyword evidence="2" id="KW-1185">Reference proteome</keyword>
<reference evidence="1 2" key="1">
    <citation type="submission" date="2017-09" db="EMBL/GenBank/DDBJ databases">
        <title>Biocontrol bacteria screening and application from spent mushroom substrate.</title>
        <authorList>
            <person name="Sun X."/>
        </authorList>
    </citation>
    <scope>NUCLEOTIDE SEQUENCE [LARGE SCALE GENOMIC DNA]</scope>
    <source>
        <strain evidence="1 2">100374</strain>
    </source>
</reference>
<accession>A0A2G6Q5K2</accession>
<comment type="caution">
    <text evidence="1">The sequence shown here is derived from an EMBL/GenBank/DDBJ whole genome shotgun (WGS) entry which is preliminary data.</text>
</comment>